<organism evidence="1 2">
    <name type="scientific">Clunio marinus</name>
    <dbReference type="NCBI Taxonomy" id="568069"/>
    <lineage>
        <taxon>Eukaryota</taxon>
        <taxon>Metazoa</taxon>
        <taxon>Ecdysozoa</taxon>
        <taxon>Arthropoda</taxon>
        <taxon>Hexapoda</taxon>
        <taxon>Insecta</taxon>
        <taxon>Pterygota</taxon>
        <taxon>Neoptera</taxon>
        <taxon>Endopterygota</taxon>
        <taxon>Diptera</taxon>
        <taxon>Nematocera</taxon>
        <taxon>Chironomoidea</taxon>
        <taxon>Chironomidae</taxon>
        <taxon>Clunio</taxon>
    </lineage>
</organism>
<dbReference type="Proteomes" id="UP000183832">
    <property type="component" value="Unassembled WGS sequence"/>
</dbReference>
<reference evidence="1 2" key="1">
    <citation type="submission" date="2015-04" db="EMBL/GenBank/DDBJ databases">
        <authorList>
            <person name="Syromyatnikov M.Y."/>
            <person name="Popov V.N."/>
        </authorList>
    </citation>
    <scope>NUCLEOTIDE SEQUENCE [LARGE SCALE GENOMIC DNA]</scope>
</reference>
<keyword evidence="2" id="KW-1185">Reference proteome</keyword>
<dbReference type="EMBL" id="CVRI01000009">
    <property type="protein sequence ID" value="CRK88689.1"/>
    <property type="molecule type" value="Genomic_DNA"/>
</dbReference>
<protein>
    <submittedName>
        <fullName evidence="1">CLUMA_CG002470, isoform A</fullName>
    </submittedName>
</protein>
<name>A0A1J1HR53_9DIPT</name>
<dbReference type="AlphaFoldDB" id="A0A1J1HR53"/>
<proteinExistence type="predicted"/>
<gene>
    <name evidence="1" type="ORF">CLUMA_CG002470</name>
</gene>
<evidence type="ECO:0000313" key="1">
    <source>
        <dbReference type="EMBL" id="CRK88689.1"/>
    </source>
</evidence>
<accession>A0A1J1HR53</accession>
<sequence length="59" mass="6614">MKCEIILRFPGNTELEALLNLVSANSHKLTPASRLPYDATKFLPLFTLRVIRIAQDSSV</sequence>
<evidence type="ECO:0000313" key="2">
    <source>
        <dbReference type="Proteomes" id="UP000183832"/>
    </source>
</evidence>